<evidence type="ECO:0000313" key="1">
    <source>
        <dbReference type="EMBL" id="CAG8788471.1"/>
    </source>
</evidence>
<evidence type="ECO:0000313" key="2">
    <source>
        <dbReference type="Proteomes" id="UP000789366"/>
    </source>
</evidence>
<accession>A0ACA9RDM3</accession>
<dbReference type="EMBL" id="CAJVPW010066737">
    <property type="protein sequence ID" value="CAG8788471.1"/>
    <property type="molecule type" value="Genomic_DNA"/>
</dbReference>
<proteinExistence type="predicted"/>
<sequence length="51" mass="6063">GKQLRMRPGRLPDGTFQEIVFPLNYKKEKKKRTAKRDKTNNEKKEIFGIND</sequence>
<organism evidence="1 2">
    <name type="scientific">Cetraspora pellucida</name>
    <dbReference type="NCBI Taxonomy" id="1433469"/>
    <lineage>
        <taxon>Eukaryota</taxon>
        <taxon>Fungi</taxon>
        <taxon>Fungi incertae sedis</taxon>
        <taxon>Mucoromycota</taxon>
        <taxon>Glomeromycotina</taxon>
        <taxon>Glomeromycetes</taxon>
        <taxon>Diversisporales</taxon>
        <taxon>Gigasporaceae</taxon>
        <taxon>Cetraspora</taxon>
    </lineage>
</organism>
<gene>
    <name evidence="1" type="ORF">SPELUC_LOCUS17011</name>
</gene>
<keyword evidence="2" id="KW-1185">Reference proteome</keyword>
<protein>
    <submittedName>
        <fullName evidence="1">10778_t:CDS:1</fullName>
    </submittedName>
</protein>
<reference evidence="1" key="1">
    <citation type="submission" date="2021-06" db="EMBL/GenBank/DDBJ databases">
        <authorList>
            <person name="Kallberg Y."/>
            <person name="Tangrot J."/>
            <person name="Rosling A."/>
        </authorList>
    </citation>
    <scope>NUCLEOTIDE SEQUENCE</scope>
    <source>
        <strain evidence="1">28 12/20/2015</strain>
    </source>
</reference>
<name>A0ACA9RDM3_9GLOM</name>
<feature type="non-terminal residue" evidence="1">
    <location>
        <position position="1"/>
    </location>
</feature>
<comment type="caution">
    <text evidence="1">The sequence shown here is derived from an EMBL/GenBank/DDBJ whole genome shotgun (WGS) entry which is preliminary data.</text>
</comment>
<dbReference type="Proteomes" id="UP000789366">
    <property type="component" value="Unassembled WGS sequence"/>
</dbReference>